<evidence type="ECO:0000313" key="11">
    <source>
        <dbReference type="EMBL" id="OHV41155.1"/>
    </source>
</evidence>
<comment type="subunit">
    <text evidence="4 8">Homododecamer.</text>
</comment>
<keyword evidence="12" id="KW-1185">Reference proteome</keyword>
<dbReference type="GO" id="GO:0003855">
    <property type="term" value="F:3-dehydroquinate dehydratase activity"/>
    <property type="evidence" value="ECO:0007669"/>
    <property type="project" value="UniProtKB-UniRule"/>
</dbReference>
<dbReference type="EC" id="4.2.1.10" evidence="5 8"/>
<comment type="function">
    <text evidence="8">Catalyzes a trans-dehydration via an enolate intermediate.</text>
</comment>
<dbReference type="NCBIfam" id="NF003805">
    <property type="entry name" value="PRK05395.1-2"/>
    <property type="match status" value="1"/>
</dbReference>
<dbReference type="PIRSF" id="PIRSF001399">
    <property type="entry name" value="DHquinase_II"/>
    <property type="match status" value="1"/>
</dbReference>
<dbReference type="InterPro" id="IPR018509">
    <property type="entry name" value="DHquinase_II_CS"/>
</dbReference>
<evidence type="ECO:0000256" key="3">
    <source>
        <dbReference type="ARBA" id="ARBA00011037"/>
    </source>
</evidence>
<evidence type="ECO:0000256" key="5">
    <source>
        <dbReference type="ARBA" id="ARBA00012060"/>
    </source>
</evidence>
<accession>A0A1S1R6P5</accession>
<evidence type="ECO:0000256" key="7">
    <source>
        <dbReference type="ARBA" id="ARBA00023239"/>
    </source>
</evidence>
<dbReference type="GO" id="GO:0008652">
    <property type="term" value="P:amino acid biosynthetic process"/>
    <property type="evidence" value="ECO:0007669"/>
    <property type="project" value="UniProtKB-KW"/>
</dbReference>
<keyword evidence="8" id="KW-0028">Amino-acid biosynthesis</keyword>
<keyword evidence="7 8" id="KW-0456">Lyase</keyword>
<dbReference type="CDD" id="cd00466">
    <property type="entry name" value="DHQase_II"/>
    <property type="match status" value="1"/>
</dbReference>
<feature type="binding site" evidence="8">
    <location>
        <position position="86"/>
    </location>
    <ligand>
        <name>substrate</name>
    </ligand>
</feature>
<dbReference type="OrthoDB" id="9790793at2"/>
<dbReference type="PROSITE" id="PS01029">
    <property type="entry name" value="DEHYDROQUINASE_II"/>
    <property type="match status" value="1"/>
</dbReference>
<dbReference type="PANTHER" id="PTHR21272">
    <property type="entry name" value="CATABOLIC 3-DEHYDROQUINASE"/>
    <property type="match status" value="1"/>
</dbReference>
<dbReference type="UniPathway" id="UPA00053">
    <property type="reaction ID" value="UER00086"/>
</dbReference>
<keyword evidence="6 8" id="KW-0057">Aromatic amino acid biosynthesis</keyword>
<comment type="pathway">
    <text evidence="2 8">Metabolic intermediate biosynthesis; chorismate biosynthesis; chorismate from D-erythrose 4-phosphate and phosphoenolpyruvate: step 3/7.</text>
</comment>
<dbReference type="RefSeq" id="WP_071083214.1">
    <property type="nucleotide sequence ID" value="NZ_MBLM01000058.1"/>
</dbReference>
<dbReference type="Gene3D" id="3.40.50.9100">
    <property type="entry name" value="Dehydroquinase, class II"/>
    <property type="match status" value="1"/>
</dbReference>
<feature type="active site" description="Proton donor" evidence="8 9">
    <location>
        <position position="99"/>
    </location>
</feature>
<feature type="active site" description="Proton acceptor" evidence="8 9">
    <location>
        <position position="23"/>
    </location>
</feature>
<dbReference type="EMBL" id="MBLM01000058">
    <property type="protein sequence ID" value="OHV41155.1"/>
    <property type="molecule type" value="Genomic_DNA"/>
</dbReference>
<dbReference type="GO" id="GO:0009423">
    <property type="term" value="P:chorismate biosynthetic process"/>
    <property type="evidence" value="ECO:0007669"/>
    <property type="project" value="UniProtKB-UniRule"/>
</dbReference>
<protein>
    <recommendedName>
        <fullName evidence="5 8">3-dehydroquinate dehydratase</fullName>
        <shortName evidence="8">3-dehydroquinase</shortName>
        <ecNumber evidence="5 8">4.2.1.10</ecNumber>
    </recommendedName>
    <alternativeName>
        <fullName evidence="8">Type II DHQase</fullName>
    </alternativeName>
</protein>
<dbReference type="SUPFAM" id="SSF52304">
    <property type="entry name" value="Type II 3-dehydroquinate dehydratase"/>
    <property type="match status" value="1"/>
</dbReference>
<dbReference type="HAMAP" id="MF_00169">
    <property type="entry name" value="AroQ"/>
    <property type="match status" value="1"/>
</dbReference>
<reference evidence="12" key="1">
    <citation type="submission" date="2016-07" db="EMBL/GenBank/DDBJ databases">
        <title>Sequence Frankia sp. strain CcI1.17.</title>
        <authorList>
            <person name="Ghodhbane-Gtari F."/>
            <person name="Swanson E."/>
            <person name="Gueddou A."/>
            <person name="Morris K."/>
            <person name="Hezbri K."/>
            <person name="Ktari A."/>
            <person name="Nouioui I."/>
            <person name="Abebe-Akele F."/>
            <person name="Simpson S."/>
            <person name="Thomas K."/>
            <person name="Gtari M."/>
            <person name="Tisa L.S."/>
            <person name="Hurst S."/>
        </authorList>
    </citation>
    <scope>NUCLEOTIDE SEQUENCE [LARGE SCALE GENOMIC DNA]</scope>
    <source>
        <strain evidence="12">Cc1.17</strain>
    </source>
</reference>
<dbReference type="Proteomes" id="UP000179627">
    <property type="component" value="Unassembled WGS sequence"/>
</dbReference>
<evidence type="ECO:0000256" key="2">
    <source>
        <dbReference type="ARBA" id="ARBA00004902"/>
    </source>
</evidence>
<dbReference type="NCBIfam" id="NF003807">
    <property type="entry name" value="PRK05395.1-4"/>
    <property type="match status" value="1"/>
</dbReference>
<feature type="binding site" evidence="8">
    <location>
        <begin position="100"/>
        <end position="101"/>
    </location>
    <ligand>
        <name>substrate</name>
    </ligand>
</feature>
<dbReference type="GO" id="GO:0009073">
    <property type="term" value="P:aromatic amino acid family biosynthetic process"/>
    <property type="evidence" value="ECO:0007669"/>
    <property type="project" value="UniProtKB-KW"/>
</dbReference>
<feature type="binding site" evidence="8">
    <location>
        <position position="73"/>
    </location>
    <ligand>
        <name>substrate</name>
    </ligand>
</feature>
<dbReference type="InterPro" id="IPR036441">
    <property type="entry name" value="DHquinase_II_sf"/>
</dbReference>
<evidence type="ECO:0000256" key="10">
    <source>
        <dbReference type="PIRSR" id="PIRSR001399-3"/>
    </source>
</evidence>
<organism evidence="11 12">
    <name type="scientific">Parafrankia colletiae</name>
    <dbReference type="NCBI Taxonomy" id="573497"/>
    <lineage>
        <taxon>Bacteria</taxon>
        <taxon>Bacillati</taxon>
        <taxon>Actinomycetota</taxon>
        <taxon>Actinomycetes</taxon>
        <taxon>Frankiales</taxon>
        <taxon>Frankiaceae</taxon>
        <taxon>Parafrankia</taxon>
    </lineage>
</organism>
<evidence type="ECO:0000256" key="9">
    <source>
        <dbReference type="PIRSR" id="PIRSR001399-1"/>
    </source>
</evidence>
<evidence type="ECO:0000256" key="6">
    <source>
        <dbReference type="ARBA" id="ARBA00023141"/>
    </source>
</evidence>
<evidence type="ECO:0000313" key="12">
    <source>
        <dbReference type="Proteomes" id="UP000179627"/>
    </source>
</evidence>
<evidence type="ECO:0000256" key="8">
    <source>
        <dbReference type="HAMAP-Rule" id="MF_00169"/>
    </source>
</evidence>
<feature type="binding site" evidence="8">
    <location>
        <position position="110"/>
    </location>
    <ligand>
        <name>substrate</name>
    </ligand>
</feature>
<evidence type="ECO:0000256" key="1">
    <source>
        <dbReference type="ARBA" id="ARBA00001864"/>
    </source>
</evidence>
<comment type="caution">
    <text evidence="8">Lacks conserved residue(s) required for the propagation of feature annotation.</text>
</comment>
<dbReference type="AlphaFoldDB" id="A0A1S1R6P5"/>
<dbReference type="PANTHER" id="PTHR21272:SF3">
    <property type="entry name" value="CATABOLIC 3-DEHYDROQUINASE"/>
    <property type="match status" value="1"/>
</dbReference>
<evidence type="ECO:0000256" key="4">
    <source>
        <dbReference type="ARBA" id="ARBA00011193"/>
    </source>
</evidence>
<gene>
    <name evidence="8" type="primary">aroQ</name>
    <name evidence="11" type="ORF">CC117_13225</name>
</gene>
<comment type="catalytic activity">
    <reaction evidence="1 8">
        <text>3-dehydroquinate = 3-dehydroshikimate + H2O</text>
        <dbReference type="Rhea" id="RHEA:21096"/>
        <dbReference type="ChEBI" id="CHEBI:15377"/>
        <dbReference type="ChEBI" id="CHEBI:16630"/>
        <dbReference type="ChEBI" id="CHEBI:32364"/>
        <dbReference type="EC" id="4.2.1.10"/>
    </reaction>
</comment>
<dbReference type="Pfam" id="PF01220">
    <property type="entry name" value="DHquinase_II"/>
    <property type="match status" value="1"/>
</dbReference>
<dbReference type="GO" id="GO:0019631">
    <property type="term" value="P:quinate catabolic process"/>
    <property type="evidence" value="ECO:0007669"/>
    <property type="project" value="TreeGrafter"/>
</dbReference>
<comment type="caution">
    <text evidence="11">The sequence shown here is derived from an EMBL/GenBank/DDBJ whole genome shotgun (WGS) entry which is preliminary data.</text>
</comment>
<comment type="similarity">
    <text evidence="3 8">Belongs to the type-II 3-dehydroquinase family.</text>
</comment>
<sequence>MSSLLLLNGPNLGILGRRQPEIYGTATLADIEAAVAKRVADRGWQVVAVQRESEGELIHAIQDNYDTVGAIVNPGALMIAGWSLRDALANYPHPWIEVHLSNVWAREAFRHESVVSPLAAGVIAGLGPLGYELAAEALLRTVPTS</sequence>
<dbReference type="InterPro" id="IPR001874">
    <property type="entry name" value="DHquinase_II"/>
</dbReference>
<feature type="site" description="Transition state stabilizer" evidence="8 10">
    <location>
        <position position="18"/>
    </location>
</feature>
<name>A0A1S1R6P5_9ACTN</name>
<proteinExistence type="inferred from homology"/>